<dbReference type="InterPro" id="IPR054722">
    <property type="entry name" value="PolX-like_BBD"/>
</dbReference>
<dbReference type="AlphaFoldDB" id="A0AAP0PGQ4"/>
<dbReference type="Proteomes" id="UP001419268">
    <property type="component" value="Unassembled WGS sequence"/>
</dbReference>
<feature type="compositionally biased region" description="Polar residues" evidence="1">
    <location>
        <begin position="25"/>
        <end position="37"/>
    </location>
</feature>
<reference evidence="3 4" key="1">
    <citation type="submission" date="2024-01" db="EMBL/GenBank/DDBJ databases">
        <title>Genome assemblies of Stephania.</title>
        <authorList>
            <person name="Yang L."/>
        </authorList>
    </citation>
    <scope>NUCLEOTIDE SEQUENCE [LARGE SCALE GENOMIC DNA]</scope>
    <source>
        <strain evidence="3">JXDWG</strain>
        <tissue evidence="3">Leaf</tissue>
    </source>
</reference>
<feature type="region of interest" description="Disordered" evidence="1">
    <location>
        <begin position="1"/>
        <end position="64"/>
    </location>
</feature>
<comment type="caution">
    <text evidence="3">The sequence shown here is derived from an EMBL/GenBank/DDBJ whole genome shotgun (WGS) entry which is preliminary data.</text>
</comment>
<evidence type="ECO:0000259" key="2">
    <source>
        <dbReference type="Pfam" id="PF22936"/>
    </source>
</evidence>
<dbReference type="Pfam" id="PF22936">
    <property type="entry name" value="Pol_BBD"/>
    <property type="match status" value="1"/>
</dbReference>
<accession>A0AAP0PGQ4</accession>
<organism evidence="3 4">
    <name type="scientific">Stephania cephalantha</name>
    <dbReference type="NCBI Taxonomy" id="152367"/>
    <lineage>
        <taxon>Eukaryota</taxon>
        <taxon>Viridiplantae</taxon>
        <taxon>Streptophyta</taxon>
        <taxon>Embryophyta</taxon>
        <taxon>Tracheophyta</taxon>
        <taxon>Spermatophyta</taxon>
        <taxon>Magnoliopsida</taxon>
        <taxon>Ranunculales</taxon>
        <taxon>Menispermaceae</taxon>
        <taxon>Menispermoideae</taxon>
        <taxon>Cissampelideae</taxon>
        <taxon>Stephania</taxon>
    </lineage>
</organism>
<proteinExistence type="predicted"/>
<feature type="domain" description="Retrovirus-related Pol polyprotein from transposon TNT 1-94-like beta-barrel" evidence="2">
    <location>
        <begin position="90"/>
        <end position="168"/>
    </location>
</feature>
<keyword evidence="4" id="KW-1185">Reference proteome</keyword>
<evidence type="ECO:0000313" key="4">
    <source>
        <dbReference type="Proteomes" id="UP001419268"/>
    </source>
</evidence>
<evidence type="ECO:0000313" key="3">
    <source>
        <dbReference type="EMBL" id="KAK9140231.1"/>
    </source>
</evidence>
<dbReference type="EMBL" id="JBBNAG010000004">
    <property type="protein sequence ID" value="KAK9140231.1"/>
    <property type="molecule type" value="Genomic_DNA"/>
</dbReference>
<sequence>MLQSRGGRGGRNRGRGDYKNNGNRPASSNGTPNQQNIRGPRPSPPVQTCRGGFQGFTSPYNNQNSQEFFTQNQNLHPFFYSSESTVEQSWYTDSGATNHITLVPSQLSNCSQYSGKNFLLVGNGHALPILYVGNDKVPSTSSSLTFSNSMCVPHITKNLLSISQLARENNAVIEFDSEKCFVKDS</sequence>
<evidence type="ECO:0000256" key="1">
    <source>
        <dbReference type="SAM" id="MobiDB-lite"/>
    </source>
</evidence>
<protein>
    <recommendedName>
        <fullName evidence="2">Retrovirus-related Pol polyprotein from transposon TNT 1-94-like beta-barrel domain-containing protein</fullName>
    </recommendedName>
</protein>
<name>A0AAP0PGQ4_9MAGN</name>
<gene>
    <name evidence="3" type="ORF">Scep_009912</name>
</gene>
<feature type="compositionally biased region" description="Polar residues" evidence="1">
    <location>
        <begin position="55"/>
        <end position="64"/>
    </location>
</feature>